<organism evidence="2 3">
    <name type="scientific">Periconia digitata</name>
    <dbReference type="NCBI Taxonomy" id="1303443"/>
    <lineage>
        <taxon>Eukaryota</taxon>
        <taxon>Fungi</taxon>
        <taxon>Dikarya</taxon>
        <taxon>Ascomycota</taxon>
        <taxon>Pezizomycotina</taxon>
        <taxon>Dothideomycetes</taxon>
        <taxon>Pleosporomycetidae</taxon>
        <taxon>Pleosporales</taxon>
        <taxon>Massarineae</taxon>
        <taxon>Periconiaceae</taxon>
        <taxon>Periconia</taxon>
    </lineage>
</organism>
<reference evidence="2" key="1">
    <citation type="submission" date="2023-01" db="EMBL/GenBank/DDBJ databases">
        <authorList>
            <person name="Van Ghelder C."/>
            <person name="Rancurel C."/>
        </authorList>
    </citation>
    <scope>NUCLEOTIDE SEQUENCE</scope>
    <source>
        <strain evidence="2">CNCM I-4278</strain>
    </source>
</reference>
<name>A0A9W4XHJ1_9PLEO</name>
<dbReference type="Proteomes" id="UP001152607">
    <property type="component" value="Unassembled WGS sequence"/>
</dbReference>
<comment type="caution">
    <text evidence="2">The sequence shown here is derived from an EMBL/GenBank/DDBJ whole genome shotgun (WGS) entry which is preliminary data.</text>
</comment>
<evidence type="ECO:0000313" key="3">
    <source>
        <dbReference type="Proteomes" id="UP001152607"/>
    </source>
</evidence>
<gene>
    <name evidence="2" type="ORF">PDIGIT_LOCUS5198</name>
</gene>
<protein>
    <submittedName>
        <fullName evidence="2">Uncharacterized protein</fullName>
    </submittedName>
</protein>
<proteinExistence type="predicted"/>
<feature type="region of interest" description="Disordered" evidence="1">
    <location>
        <begin position="1"/>
        <end position="102"/>
    </location>
</feature>
<dbReference type="OrthoDB" id="5335351at2759"/>
<sequence>MSPPESSTSVSLPEEAKPHERSSSLVSLDRFGESVHMNPPMEFRNEARHHEHDETSATANFEGREPPPSAQPNKPAMSDVSDQRKDDELEEEEPNEDYDPAEKIDDLDWNELLHNYHQAMNQANDMESEIFREWNELMKFFQVWAEAGLNHETDRSFSRINTRTAYVQNSESRMEATRKHYTDVVNAFESALALLKNAGIPR</sequence>
<feature type="compositionally biased region" description="Basic and acidic residues" evidence="1">
    <location>
        <begin position="43"/>
        <end position="55"/>
    </location>
</feature>
<dbReference type="EMBL" id="CAOQHR010000003">
    <property type="protein sequence ID" value="CAI6332168.1"/>
    <property type="molecule type" value="Genomic_DNA"/>
</dbReference>
<accession>A0A9W4XHJ1</accession>
<feature type="compositionally biased region" description="Acidic residues" evidence="1">
    <location>
        <begin position="88"/>
        <end position="99"/>
    </location>
</feature>
<keyword evidence="3" id="KW-1185">Reference proteome</keyword>
<dbReference type="AlphaFoldDB" id="A0A9W4XHJ1"/>
<evidence type="ECO:0000256" key="1">
    <source>
        <dbReference type="SAM" id="MobiDB-lite"/>
    </source>
</evidence>
<feature type="compositionally biased region" description="Polar residues" evidence="1">
    <location>
        <begin position="1"/>
        <end position="11"/>
    </location>
</feature>
<evidence type="ECO:0000313" key="2">
    <source>
        <dbReference type="EMBL" id="CAI6332168.1"/>
    </source>
</evidence>